<accession>A0A6L2LIP6</accession>
<evidence type="ECO:0000313" key="1">
    <source>
        <dbReference type="EMBL" id="GEU60919.1"/>
    </source>
</evidence>
<name>A0A6L2LIP6_TANCI</name>
<protein>
    <submittedName>
        <fullName evidence="1">Uncharacterized protein</fullName>
    </submittedName>
</protein>
<comment type="caution">
    <text evidence="1">The sequence shown here is derived from an EMBL/GenBank/DDBJ whole genome shotgun (WGS) entry which is preliminary data.</text>
</comment>
<dbReference type="EMBL" id="BKCJ010004416">
    <property type="protein sequence ID" value="GEU60919.1"/>
    <property type="molecule type" value="Genomic_DNA"/>
</dbReference>
<dbReference type="AlphaFoldDB" id="A0A6L2LIP6"/>
<organism evidence="1">
    <name type="scientific">Tanacetum cinerariifolium</name>
    <name type="common">Dalmatian daisy</name>
    <name type="synonym">Chrysanthemum cinerariifolium</name>
    <dbReference type="NCBI Taxonomy" id="118510"/>
    <lineage>
        <taxon>Eukaryota</taxon>
        <taxon>Viridiplantae</taxon>
        <taxon>Streptophyta</taxon>
        <taxon>Embryophyta</taxon>
        <taxon>Tracheophyta</taxon>
        <taxon>Spermatophyta</taxon>
        <taxon>Magnoliopsida</taxon>
        <taxon>eudicotyledons</taxon>
        <taxon>Gunneridae</taxon>
        <taxon>Pentapetalae</taxon>
        <taxon>asterids</taxon>
        <taxon>campanulids</taxon>
        <taxon>Asterales</taxon>
        <taxon>Asteraceae</taxon>
        <taxon>Asteroideae</taxon>
        <taxon>Anthemideae</taxon>
        <taxon>Anthemidinae</taxon>
        <taxon>Tanacetum</taxon>
    </lineage>
</organism>
<gene>
    <name evidence="1" type="ORF">Tci_032897</name>
</gene>
<reference evidence="1" key="1">
    <citation type="journal article" date="2019" name="Sci. Rep.">
        <title>Draft genome of Tanacetum cinerariifolium, the natural source of mosquito coil.</title>
        <authorList>
            <person name="Yamashiro T."/>
            <person name="Shiraishi A."/>
            <person name="Satake H."/>
            <person name="Nakayama K."/>
        </authorList>
    </citation>
    <scope>NUCLEOTIDE SEQUENCE</scope>
</reference>
<proteinExistence type="predicted"/>
<sequence length="448" mass="49498">MEAPVIYIYSNVLVESVGSSFPRVILISSISIEVLVTPEVGAAAVASPTGVLKLDTHSLSEADPLESSPPPVSVAPMVLPFLIRRQQAILIRPGEDIPIVRLYRTHPGGPCRSLTVRKSVRPLPSLRLAFRYTSHHLEHFTSGSSLSHSSSDHLLFGYSSLGHSLSRHIPPDTTDADSSTPQRFVHPLLSRTLRCSEAYLRWRSAPLSTMYPPMTSELSAGDSYFESSAGPSCKRYRSPAAAVISPIHFARALVLSHADLLPPRKRFRDSISPEDTVEKDIDTDVLDDIEAGATTVEVAVDRDVKARIDKGIDMEVDVGIDVEDEVEDEVDSIDRGTIEVGVDMDAGIDIPDGILMPDAVKRLDQLEAGQLIASGERGGLSDWTRNLGRENLKVRALLCIERDQVDSLRCHMALSQEEFLQVHRDHDDTQRRLMRLESFVERRLGFFP</sequence>